<dbReference type="InterPro" id="IPR045324">
    <property type="entry name" value="Small_multidrug_res"/>
</dbReference>
<evidence type="ECO:0000256" key="1">
    <source>
        <dbReference type="ARBA" id="ARBA00004651"/>
    </source>
</evidence>
<comment type="subcellular location">
    <subcellularLocation>
        <location evidence="1 8">Cell membrane</location>
        <topology evidence="1 8">Multi-pass membrane protein</topology>
    </subcellularLocation>
</comment>
<dbReference type="InterPro" id="IPR037185">
    <property type="entry name" value="EmrE-like"/>
</dbReference>
<sequence>MSESVKKWLWMALVIASETSATSTLKMFDTSVGFTKTALLAVIVLLYVVCYYSLSQAVKYLPVGLAYATWSGTGILLVSTLGMVFYGQHPDMAAMVGMAIIASGIIIMNLFSKMGEEEAEETETAPVVQKEGEAQC</sequence>
<feature type="transmembrane region" description="Helical" evidence="9">
    <location>
        <begin position="92"/>
        <end position="111"/>
    </location>
</feature>
<evidence type="ECO:0000256" key="4">
    <source>
        <dbReference type="ARBA" id="ARBA00022692"/>
    </source>
</evidence>
<dbReference type="GO" id="GO:0015297">
    <property type="term" value="F:antiporter activity"/>
    <property type="evidence" value="ECO:0007669"/>
    <property type="project" value="TreeGrafter"/>
</dbReference>
<feature type="transmembrane region" description="Helical" evidence="9">
    <location>
        <begin position="37"/>
        <end position="54"/>
    </location>
</feature>
<keyword evidence="6 9" id="KW-0472">Membrane</keyword>
<dbReference type="Pfam" id="PF00893">
    <property type="entry name" value="Multi_Drug_Res"/>
    <property type="match status" value="1"/>
</dbReference>
<evidence type="ECO:0000256" key="6">
    <source>
        <dbReference type="ARBA" id="ARBA00023136"/>
    </source>
</evidence>
<evidence type="ECO:0000313" key="11">
    <source>
        <dbReference type="Proteomes" id="UP000240481"/>
    </source>
</evidence>
<dbReference type="OrthoDB" id="9808638at2"/>
<dbReference type="PANTHER" id="PTHR30561:SF1">
    <property type="entry name" value="MULTIDRUG TRANSPORTER EMRE"/>
    <property type="match status" value="1"/>
</dbReference>
<proteinExistence type="inferred from homology"/>
<dbReference type="SUPFAM" id="SSF103481">
    <property type="entry name" value="Multidrug resistance efflux transporter EmrE"/>
    <property type="match status" value="1"/>
</dbReference>
<evidence type="ECO:0000256" key="2">
    <source>
        <dbReference type="ARBA" id="ARBA00022448"/>
    </source>
</evidence>
<dbReference type="Proteomes" id="UP000240481">
    <property type="component" value="Unassembled WGS sequence"/>
</dbReference>
<comment type="similarity">
    <text evidence="7 8">Belongs to the drug/metabolite transporter (DMT) superfamily. Small multidrug resistance (SMR) (TC 2.A.7.1) family.</text>
</comment>
<evidence type="ECO:0000256" key="7">
    <source>
        <dbReference type="ARBA" id="ARBA00038032"/>
    </source>
</evidence>
<keyword evidence="3" id="KW-1003">Cell membrane</keyword>
<feature type="transmembrane region" description="Helical" evidence="9">
    <location>
        <begin position="66"/>
        <end position="86"/>
    </location>
</feature>
<evidence type="ECO:0000256" key="8">
    <source>
        <dbReference type="RuleBase" id="RU003942"/>
    </source>
</evidence>
<name>A0A0J8VAA2_9GAMM</name>
<dbReference type="InterPro" id="IPR000390">
    <property type="entry name" value="Small_drug/metabolite_transptr"/>
</dbReference>
<dbReference type="Gene3D" id="1.10.3730.20">
    <property type="match status" value="1"/>
</dbReference>
<dbReference type="GO" id="GO:0015220">
    <property type="term" value="F:choline transmembrane transporter activity"/>
    <property type="evidence" value="ECO:0007669"/>
    <property type="project" value="TreeGrafter"/>
</dbReference>
<keyword evidence="2" id="KW-0813">Transport</keyword>
<dbReference type="RefSeq" id="WP_048899366.1">
    <property type="nucleotide sequence ID" value="NZ_AP024853.1"/>
</dbReference>
<dbReference type="STRING" id="680026.AB733_14250"/>
<keyword evidence="4 8" id="KW-0812">Transmembrane</keyword>
<keyword evidence="5 9" id="KW-1133">Transmembrane helix</keyword>
<keyword evidence="11" id="KW-1185">Reference proteome</keyword>
<gene>
    <name evidence="10" type="ORF">C9I94_17650</name>
</gene>
<evidence type="ECO:0000256" key="5">
    <source>
        <dbReference type="ARBA" id="ARBA00022989"/>
    </source>
</evidence>
<evidence type="ECO:0000313" key="10">
    <source>
        <dbReference type="EMBL" id="PSW23004.1"/>
    </source>
</evidence>
<organism evidence="10 11">
    <name type="scientific">Photobacterium swingsii</name>
    <dbReference type="NCBI Taxonomy" id="680026"/>
    <lineage>
        <taxon>Bacteria</taxon>
        <taxon>Pseudomonadati</taxon>
        <taxon>Pseudomonadota</taxon>
        <taxon>Gammaproteobacteria</taxon>
        <taxon>Vibrionales</taxon>
        <taxon>Vibrionaceae</taxon>
        <taxon>Photobacterium</taxon>
    </lineage>
</organism>
<evidence type="ECO:0000256" key="9">
    <source>
        <dbReference type="SAM" id="Phobius"/>
    </source>
</evidence>
<dbReference type="EMBL" id="PYLZ01000010">
    <property type="protein sequence ID" value="PSW23004.1"/>
    <property type="molecule type" value="Genomic_DNA"/>
</dbReference>
<dbReference type="PANTHER" id="PTHR30561">
    <property type="entry name" value="SMR FAMILY PROTON-DEPENDENT DRUG EFFLUX TRANSPORTER SUGE"/>
    <property type="match status" value="1"/>
</dbReference>
<reference evidence="10 11" key="1">
    <citation type="submission" date="2018-01" db="EMBL/GenBank/DDBJ databases">
        <title>Whole genome sequencing of Histamine producing bacteria.</title>
        <authorList>
            <person name="Butler K."/>
        </authorList>
    </citation>
    <scope>NUCLEOTIDE SEQUENCE [LARGE SCALE GENOMIC DNA]</scope>
    <source>
        <strain evidence="10 11">DSM 24669</strain>
    </source>
</reference>
<dbReference type="GO" id="GO:0005886">
    <property type="term" value="C:plasma membrane"/>
    <property type="evidence" value="ECO:0007669"/>
    <property type="project" value="UniProtKB-SubCell"/>
</dbReference>
<dbReference type="AlphaFoldDB" id="A0A0J8VAA2"/>
<evidence type="ECO:0000256" key="3">
    <source>
        <dbReference type="ARBA" id="ARBA00022475"/>
    </source>
</evidence>
<dbReference type="GO" id="GO:0031460">
    <property type="term" value="P:glycine betaine transport"/>
    <property type="evidence" value="ECO:0007669"/>
    <property type="project" value="TreeGrafter"/>
</dbReference>
<protein>
    <submittedName>
        <fullName evidence="10">QacE family quaternary ammonium compound efflux SMR transporter</fullName>
    </submittedName>
</protein>
<dbReference type="GO" id="GO:0015199">
    <property type="term" value="F:amino-acid betaine transmembrane transporter activity"/>
    <property type="evidence" value="ECO:0007669"/>
    <property type="project" value="TreeGrafter"/>
</dbReference>
<comment type="caution">
    <text evidence="10">The sequence shown here is derived from an EMBL/GenBank/DDBJ whole genome shotgun (WGS) entry which is preliminary data.</text>
</comment>
<accession>A0A0J8VAA2</accession>